<dbReference type="OMA" id="HEAFLME"/>
<dbReference type="SUPFAM" id="SSF53474">
    <property type="entry name" value="alpha/beta-Hydrolases"/>
    <property type="match status" value="1"/>
</dbReference>
<dbReference type="Pfam" id="PF04083">
    <property type="entry name" value="Abhydro_lipase"/>
    <property type="match status" value="1"/>
</dbReference>
<dbReference type="PIRSF" id="PIRSF000862">
    <property type="entry name" value="Steryl_ester_lip"/>
    <property type="match status" value="1"/>
</dbReference>
<dbReference type="FunFam" id="3.40.50.1820:FF:000057">
    <property type="entry name" value="Lipase"/>
    <property type="match status" value="1"/>
</dbReference>
<dbReference type="PANTHER" id="PTHR11005">
    <property type="entry name" value="LYSOSOMAL ACID LIPASE-RELATED"/>
    <property type="match status" value="1"/>
</dbReference>
<feature type="active site" description="Nucleophile" evidence="8">
    <location>
        <position position="187"/>
    </location>
</feature>
<evidence type="ECO:0000256" key="4">
    <source>
        <dbReference type="ARBA" id="ARBA00022963"/>
    </source>
</evidence>
<comment type="caution">
    <text evidence="11">The sequence shown here is derived from an EMBL/GenBank/DDBJ whole genome shotgun (WGS) entry which is preliminary data.</text>
</comment>
<evidence type="ECO:0000256" key="5">
    <source>
        <dbReference type="ARBA" id="ARBA00023098"/>
    </source>
</evidence>
<feature type="signal peptide" evidence="9">
    <location>
        <begin position="1"/>
        <end position="18"/>
    </location>
</feature>
<reference evidence="11" key="1">
    <citation type="submission" date="2022-12" db="EMBL/GenBank/DDBJ databases">
        <title>Genome assemblies of Blomia tropicalis.</title>
        <authorList>
            <person name="Cui Y."/>
        </authorList>
    </citation>
    <scope>NUCLEOTIDE SEQUENCE</scope>
    <source>
        <tissue evidence="11">Adult mites</tissue>
    </source>
</reference>
<protein>
    <recommendedName>
        <fullName evidence="7">Lipase</fullName>
    </recommendedName>
</protein>
<dbReference type="Proteomes" id="UP001142055">
    <property type="component" value="Chromosome 2"/>
</dbReference>
<evidence type="ECO:0000256" key="1">
    <source>
        <dbReference type="ARBA" id="ARBA00010701"/>
    </source>
</evidence>
<feature type="active site" description="Charge relay system" evidence="8">
    <location>
        <position position="392"/>
    </location>
</feature>
<evidence type="ECO:0000256" key="6">
    <source>
        <dbReference type="ARBA" id="ARBA00023180"/>
    </source>
</evidence>
<dbReference type="Gene3D" id="3.40.50.1820">
    <property type="entry name" value="alpha/beta hydrolase"/>
    <property type="match status" value="1"/>
</dbReference>
<organism evidence="11 12">
    <name type="scientific">Blomia tropicalis</name>
    <name type="common">Mite</name>
    <dbReference type="NCBI Taxonomy" id="40697"/>
    <lineage>
        <taxon>Eukaryota</taxon>
        <taxon>Metazoa</taxon>
        <taxon>Ecdysozoa</taxon>
        <taxon>Arthropoda</taxon>
        <taxon>Chelicerata</taxon>
        <taxon>Arachnida</taxon>
        <taxon>Acari</taxon>
        <taxon>Acariformes</taxon>
        <taxon>Sarcoptiformes</taxon>
        <taxon>Astigmata</taxon>
        <taxon>Glycyphagoidea</taxon>
        <taxon>Echimyopodidae</taxon>
        <taxon>Blomia</taxon>
    </lineage>
</organism>
<dbReference type="InterPro" id="IPR025483">
    <property type="entry name" value="Lipase_euk"/>
</dbReference>
<dbReference type="InterPro" id="IPR006693">
    <property type="entry name" value="AB_hydrolase_lipase"/>
</dbReference>
<evidence type="ECO:0000256" key="7">
    <source>
        <dbReference type="PIRNR" id="PIRNR000862"/>
    </source>
</evidence>
<keyword evidence="6" id="KW-0325">Glycoprotein</keyword>
<dbReference type="GO" id="GO:0016042">
    <property type="term" value="P:lipid catabolic process"/>
    <property type="evidence" value="ECO:0007669"/>
    <property type="project" value="UniProtKB-KW"/>
</dbReference>
<feature type="active site" description="Charge relay system" evidence="8">
    <location>
        <position position="356"/>
    </location>
</feature>
<keyword evidence="4 7" id="KW-0442">Lipid degradation</keyword>
<evidence type="ECO:0000256" key="2">
    <source>
        <dbReference type="ARBA" id="ARBA00022729"/>
    </source>
</evidence>
<dbReference type="AlphaFoldDB" id="A0A9Q0M9Z1"/>
<sequence>MYFCFFVLLHLSTINVFAQQFNFGLDPDSGRSIEQLVHSHGYTLETYSITTEDDYILTLHRIVPRHYCPTSYNRNRKAVIVQHGLFGASTDFLINAPYINDSSKENDNFAFALLRSDQYDVWLPNTRGNDYSQQHVHWSKNVNTEQMEQLEYWNFSFDHIARYDLPAILMKVCQISNSTKVAYVGYSQGATSMFALLSSKPEIAQMIEPFVAWAPVVYMQHIESPFRFLAPMSSVLRSIGNRFAPSSSLISAWSHPLCKLPSMMYICSNALFMFGGFDTEHLNSTRLPVYFHFTPATVSTWQVVHYLQLIKSNRFQHFDHEKLINIERYGSEQPPEYNLNRISPNITIVFIRSQNDYLSSIPDTDRLIQELRNRSHLANVVDHLIDDPVWSHLDFTLGIGAGKQVYQPTINYLNQFIYD</sequence>
<gene>
    <name evidence="11" type="ORF">RDWZM_006489</name>
</gene>
<keyword evidence="2 9" id="KW-0732">Signal</keyword>
<accession>A0A9Q0M9Z1</accession>
<feature type="chain" id="PRO_5040200320" description="Lipase" evidence="9">
    <location>
        <begin position="19"/>
        <end position="419"/>
    </location>
</feature>
<evidence type="ECO:0000313" key="11">
    <source>
        <dbReference type="EMBL" id="KAJ6220677.1"/>
    </source>
</evidence>
<evidence type="ECO:0000256" key="9">
    <source>
        <dbReference type="SAM" id="SignalP"/>
    </source>
</evidence>
<proteinExistence type="inferred from homology"/>
<dbReference type="InterPro" id="IPR029058">
    <property type="entry name" value="AB_hydrolase_fold"/>
</dbReference>
<evidence type="ECO:0000256" key="8">
    <source>
        <dbReference type="PIRSR" id="PIRSR000862-1"/>
    </source>
</evidence>
<keyword evidence="12" id="KW-1185">Reference proteome</keyword>
<feature type="domain" description="Partial AB-hydrolase lipase" evidence="10">
    <location>
        <begin position="33"/>
        <end position="95"/>
    </location>
</feature>
<name>A0A9Q0M9Z1_BLOTA</name>
<keyword evidence="5" id="KW-0443">Lipid metabolism</keyword>
<evidence type="ECO:0000256" key="3">
    <source>
        <dbReference type="ARBA" id="ARBA00022801"/>
    </source>
</evidence>
<evidence type="ECO:0000259" key="10">
    <source>
        <dbReference type="Pfam" id="PF04083"/>
    </source>
</evidence>
<dbReference type="GO" id="GO:0016788">
    <property type="term" value="F:hydrolase activity, acting on ester bonds"/>
    <property type="evidence" value="ECO:0007669"/>
    <property type="project" value="InterPro"/>
</dbReference>
<comment type="similarity">
    <text evidence="1 7">Belongs to the AB hydrolase superfamily. Lipase family.</text>
</comment>
<keyword evidence="3 7" id="KW-0378">Hydrolase</keyword>
<dbReference type="EMBL" id="JAPWDV010000002">
    <property type="protein sequence ID" value="KAJ6220677.1"/>
    <property type="molecule type" value="Genomic_DNA"/>
</dbReference>
<evidence type="ECO:0000313" key="12">
    <source>
        <dbReference type="Proteomes" id="UP001142055"/>
    </source>
</evidence>